<protein>
    <submittedName>
        <fullName evidence="1">Uncharacterized protein</fullName>
    </submittedName>
</protein>
<accession>A0A9J5ZNW1</accession>
<evidence type="ECO:0000313" key="2">
    <source>
        <dbReference type="Proteomes" id="UP000824120"/>
    </source>
</evidence>
<proteinExistence type="predicted"/>
<evidence type="ECO:0000313" key="1">
    <source>
        <dbReference type="EMBL" id="KAG5613795.1"/>
    </source>
</evidence>
<reference evidence="1 2" key="1">
    <citation type="submission" date="2020-09" db="EMBL/GenBank/DDBJ databases">
        <title>De no assembly of potato wild relative species, Solanum commersonii.</title>
        <authorList>
            <person name="Cho K."/>
        </authorList>
    </citation>
    <scope>NUCLEOTIDE SEQUENCE [LARGE SCALE GENOMIC DNA]</scope>
    <source>
        <strain evidence="1">LZ3.2</strain>
        <tissue evidence="1">Leaf</tissue>
    </source>
</reference>
<dbReference type="EMBL" id="JACXVP010000003">
    <property type="protein sequence ID" value="KAG5613795.1"/>
    <property type="molecule type" value="Genomic_DNA"/>
</dbReference>
<dbReference type="AlphaFoldDB" id="A0A9J5ZNW1"/>
<sequence>MIEIDQECSGIARIVEAEVQQAQIPDEYEIQFGKTQEIGSTSNPRLSIEYGRNSIRKTISNRYYTKTLESSNITKIKGRIFNGSEWKNQEILIQTGATANHIKGILIEGIQIYEGKQYTYQTFEDNGSEASLAKSFLIKDWEDNKNNISMIGITGDKEKLSKSKEKFKRRMCKATKATVTEDNDNAVLQADASDYHWGALLQTDLNEICGYTHPIRIQIKKGISIPTKWRDVPALVPKTSQRYTADMLISKSKKRKKRVKMKLQAHPRKSKNYITGNEEAELTWFPEQKYFLLLGRKTTPRKKKNICLYKIHIQSPEKKVEKLMIGVYTKADLKELSRLPSKLLSGEKLCLSSEVYCGFLAFLWNAKDTQAYYPAA</sequence>
<dbReference type="Proteomes" id="UP000824120">
    <property type="component" value="Chromosome 3"/>
</dbReference>
<gene>
    <name evidence="1" type="ORF">H5410_013619</name>
</gene>
<name>A0A9J5ZNW1_SOLCO</name>
<comment type="caution">
    <text evidence="1">The sequence shown here is derived from an EMBL/GenBank/DDBJ whole genome shotgun (WGS) entry which is preliminary data.</text>
</comment>
<organism evidence="1 2">
    <name type="scientific">Solanum commersonii</name>
    <name type="common">Commerson's wild potato</name>
    <name type="synonym">Commerson's nightshade</name>
    <dbReference type="NCBI Taxonomy" id="4109"/>
    <lineage>
        <taxon>Eukaryota</taxon>
        <taxon>Viridiplantae</taxon>
        <taxon>Streptophyta</taxon>
        <taxon>Embryophyta</taxon>
        <taxon>Tracheophyta</taxon>
        <taxon>Spermatophyta</taxon>
        <taxon>Magnoliopsida</taxon>
        <taxon>eudicotyledons</taxon>
        <taxon>Gunneridae</taxon>
        <taxon>Pentapetalae</taxon>
        <taxon>asterids</taxon>
        <taxon>lamiids</taxon>
        <taxon>Solanales</taxon>
        <taxon>Solanaceae</taxon>
        <taxon>Solanoideae</taxon>
        <taxon>Solaneae</taxon>
        <taxon>Solanum</taxon>
    </lineage>
</organism>
<keyword evidence="2" id="KW-1185">Reference proteome</keyword>